<reference evidence="4 5" key="2">
    <citation type="submission" date="2018-05" db="EMBL/GenBank/DDBJ databases">
        <authorList>
            <person name="Lanie J.A."/>
            <person name="Ng W.-L."/>
            <person name="Kazmierczak K.M."/>
            <person name="Andrzejewski T.M."/>
            <person name="Davidsen T.M."/>
            <person name="Wayne K.J."/>
            <person name="Tettelin H."/>
            <person name="Glass J.I."/>
            <person name="Rusch D."/>
            <person name="Podicherti R."/>
            <person name="Tsui H.-C.T."/>
            <person name="Winkler M.E."/>
        </authorList>
    </citation>
    <scope>NUCLEOTIDE SEQUENCE [LARGE SCALE GENOMIC DNA]</scope>
    <source>
        <strain evidence="4 5">C305</strain>
    </source>
</reference>
<evidence type="ECO:0000259" key="3">
    <source>
        <dbReference type="Pfam" id="PF01645"/>
    </source>
</evidence>
<dbReference type="Pfam" id="PF01645">
    <property type="entry name" value="Glu_synthase"/>
    <property type="match status" value="1"/>
</dbReference>
<name>A0A2U2XDC0_9FLAO</name>
<dbReference type="PIRSF" id="PIRSF006429">
    <property type="entry name" value="GOGAT_lg_2"/>
    <property type="match status" value="1"/>
</dbReference>
<dbReference type="InterPro" id="IPR002932">
    <property type="entry name" value="Glu_synthdom"/>
</dbReference>
<protein>
    <submittedName>
        <fullName evidence="4">FMN-binding glutamate synthase family protein</fullName>
    </submittedName>
</protein>
<dbReference type="Proteomes" id="UP000245370">
    <property type="component" value="Unassembled WGS sequence"/>
</dbReference>
<dbReference type="RefSeq" id="WP_109359078.1">
    <property type="nucleotide sequence ID" value="NZ_QFRJ01000004.1"/>
</dbReference>
<proteinExistence type="inferred from homology"/>
<dbReference type="PANTHER" id="PTHR43819:SF1">
    <property type="entry name" value="ARCHAEAL-TYPE GLUTAMATE SYNTHASE [NADPH]"/>
    <property type="match status" value="1"/>
</dbReference>
<evidence type="ECO:0000256" key="2">
    <source>
        <dbReference type="PIRNR" id="PIRNR006429"/>
    </source>
</evidence>
<dbReference type="InterPro" id="IPR013785">
    <property type="entry name" value="Aldolase_TIM"/>
</dbReference>
<accession>A0A2U2XDC0</accession>
<evidence type="ECO:0000256" key="1">
    <source>
        <dbReference type="ARBA" id="ARBA00009716"/>
    </source>
</evidence>
<feature type="domain" description="Glutamate synthase" evidence="3">
    <location>
        <begin position="142"/>
        <end position="471"/>
    </location>
</feature>
<sequence>MRRKFVIISLLLVVATLALSILVSMYWLVAFAVVMLLTIMGYIDMFQTKQSIRRIYPLLGRLRYVMEELRPKMYQYFIESDIDGRPFNRLDRSAIYQRAKSVRDTIPFGTQLDLYAEGYEWMCHSVAPKAFDTLNHDPRVKIGNKDCKQPYSSSILNISAMSLGSLSSNAVEALNGGAKIGGFAHNTGEGGLSDYHLKHGGDLIWQIGTGYFGCRDEEGNFNPELFAEKSKIESVKMIEVKLSQGAKPGHGGILPASKNSEEIARIRNVKPHTVVASPPFHSAFDTPVEMIKFIKKLRDLSGGKPIGFKLCIGHKSEFIAICKAMIHLDIYPDYIAVDGGEGGTGAAPPEFSNYVGAPMIDGLDFVHNILNGLGIREHIKIIASGKITSSFHVARAMALGADACYQARAMMMALGCIQALICNTNECPSGVATQKKELSVGLVVKDKKVRVAEYHTKLVKNYVELLGASGLDETKNLTRSHIYRRISLNEMITYEELFPSIDYGSMLVEGGIPTKYRLDFANADMESWGIKLHKLQ</sequence>
<dbReference type="EMBL" id="QFRJ01000004">
    <property type="protein sequence ID" value="PWH85799.1"/>
    <property type="molecule type" value="Genomic_DNA"/>
</dbReference>
<organism evidence="4 5">
    <name type="scientific">Brumimicrobium oceani</name>
    <dbReference type="NCBI Taxonomy" id="2100725"/>
    <lineage>
        <taxon>Bacteria</taxon>
        <taxon>Pseudomonadati</taxon>
        <taxon>Bacteroidota</taxon>
        <taxon>Flavobacteriia</taxon>
        <taxon>Flavobacteriales</taxon>
        <taxon>Crocinitomicaceae</taxon>
        <taxon>Brumimicrobium</taxon>
    </lineage>
</organism>
<keyword evidence="5" id="KW-1185">Reference proteome</keyword>
<dbReference type="Gene3D" id="3.20.20.70">
    <property type="entry name" value="Aldolase class I"/>
    <property type="match status" value="1"/>
</dbReference>
<evidence type="ECO:0000313" key="4">
    <source>
        <dbReference type="EMBL" id="PWH85799.1"/>
    </source>
</evidence>
<reference evidence="4 5" key="1">
    <citation type="submission" date="2018-05" db="EMBL/GenBank/DDBJ databases">
        <title>Brumimicrobium oceani sp. nov., isolated from coastal sediment.</title>
        <authorList>
            <person name="Kou Y."/>
        </authorList>
    </citation>
    <scope>NUCLEOTIDE SEQUENCE [LARGE SCALE GENOMIC DNA]</scope>
    <source>
        <strain evidence="4 5">C305</strain>
    </source>
</reference>
<dbReference type="InterPro" id="IPR024188">
    <property type="entry name" value="GltB"/>
</dbReference>
<comment type="caution">
    <text evidence="4">The sequence shown here is derived from an EMBL/GenBank/DDBJ whole genome shotgun (WGS) entry which is preliminary data.</text>
</comment>
<evidence type="ECO:0000313" key="5">
    <source>
        <dbReference type="Proteomes" id="UP000245370"/>
    </source>
</evidence>
<dbReference type="PANTHER" id="PTHR43819">
    <property type="entry name" value="ARCHAEAL-TYPE GLUTAMATE SYNTHASE [NADPH]"/>
    <property type="match status" value="1"/>
</dbReference>
<dbReference type="GO" id="GO:0015930">
    <property type="term" value="F:glutamate synthase activity"/>
    <property type="evidence" value="ECO:0007669"/>
    <property type="project" value="InterPro"/>
</dbReference>
<dbReference type="CDD" id="cd02808">
    <property type="entry name" value="GltS_FMN"/>
    <property type="match status" value="1"/>
</dbReference>
<dbReference type="SUPFAM" id="SSF51395">
    <property type="entry name" value="FMN-linked oxidoreductases"/>
    <property type="match status" value="1"/>
</dbReference>
<dbReference type="GO" id="GO:0006537">
    <property type="term" value="P:glutamate biosynthetic process"/>
    <property type="evidence" value="ECO:0007669"/>
    <property type="project" value="InterPro"/>
</dbReference>
<dbReference type="OrthoDB" id="9758182at2"/>
<dbReference type="PIRSF" id="PIRSF500060">
    <property type="entry name" value="UCP500060"/>
    <property type="match status" value="1"/>
</dbReference>
<dbReference type="InterPro" id="IPR027283">
    <property type="entry name" value="YerD"/>
</dbReference>
<comment type="similarity">
    <text evidence="1 2">Belongs to the glutamate synthase family.</text>
</comment>
<dbReference type="AlphaFoldDB" id="A0A2U2XDC0"/>
<gene>
    <name evidence="4" type="ORF">DIT68_06815</name>
</gene>